<feature type="compositionally biased region" description="Basic and acidic residues" evidence="1">
    <location>
        <begin position="331"/>
        <end position="350"/>
    </location>
</feature>
<accession>A0A1B9H268</accession>
<feature type="region of interest" description="Disordered" evidence="1">
    <location>
        <begin position="111"/>
        <end position="151"/>
    </location>
</feature>
<protein>
    <submittedName>
        <fullName evidence="2">Uncharacterized protein</fullName>
    </submittedName>
</protein>
<reference evidence="3" key="2">
    <citation type="submission" date="2013-12" db="EMBL/GenBank/DDBJ databases">
        <title>Evolution of pathogenesis and genome organization in the Tremellales.</title>
        <authorList>
            <person name="Cuomo C."/>
            <person name="Litvintseva A."/>
            <person name="Heitman J."/>
            <person name="Chen Y."/>
            <person name="Sun S."/>
            <person name="Springer D."/>
            <person name="Dromer F."/>
            <person name="Young S."/>
            <person name="Zeng Q."/>
            <person name="Chapman S."/>
            <person name="Gujja S."/>
            <person name="Saif S."/>
            <person name="Birren B."/>
        </authorList>
    </citation>
    <scope>NUCLEOTIDE SEQUENCE [LARGE SCALE GENOMIC DNA]</scope>
    <source>
        <strain evidence="3">BCC8398</strain>
    </source>
</reference>
<dbReference type="EMBL" id="KI669493">
    <property type="protein sequence ID" value="OCF37337.1"/>
    <property type="molecule type" value="Genomic_DNA"/>
</dbReference>
<dbReference type="Proteomes" id="UP000092666">
    <property type="component" value="Unassembled WGS sequence"/>
</dbReference>
<dbReference type="AlphaFoldDB" id="A0A1B9H268"/>
<feature type="region of interest" description="Disordered" evidence="1">
    <location>
        <begin position="329"/>
        <end position="536"/>
    </location>
</feature>
<feature type="compositionally biased region" description="Low complexity" evidence="1">
    <location>
        <begin position="493"/>
        <end position="503"/>
    </location>
</feature>
<feature type="region of interest" description="Disordered" evidence="1">
    <location>
        <begin position="27"/>
        <end position="91"/>
    </location>
</feature>
<evidence type="ECO:0000313" key="2">
    <source>
        <dbReference type="EMBL" id="OCF37337.1"/>
    </source>
</evidence>
<gene>
    <name evidence="2" type="ORF">I316_01246</name>
</gene>
<name>A0A1B9H268_9TREE</name>
<feature type="compositionally biased region" description="Polar residues" evidence="1">
    <location>
        <begin position="127"/>
        <end position="145"/>
    </location>
</feature>
<feature type="compositionally biased region" description="Low complexity" evidence="1">
    <location>
        <begin position="571"/>
        <end position="580"/>
    </location>
</feature>
<feature type="compositionally biased region" description="Polar residues" evidence="1">
    <location>
        <begin position="504"/>
        <end position="517"/>
    </location>
</feature>
<keyword evidence="3" id="KW-1185">Reference proteome</keyword>
<feature type="region of interest" description="Disordered" evidence="1">
    <location>
        <begin position="233"/>
        <end position="301"/>
    </location>
</feature>
<organism evidence="2 3">
    <name type="scientific">Kwoniella heveanensis BCC8398</name>
    <dbReference type="NCBI Taxonomy" id="1296120"/>
    <lineage>
        <taxon>Eukaryota</taxon>
        <taxon>Fungi</taxon>
        <taxon>Dikarya</taxon>
        <taxon>Basidiomycota</taxon>
        <taxon>Agaricomycotina</taxon>
        <taxon>Tremellomycetes</taxon>
        <taxon>Tremellales</taxon>
        <taxon>Cryptococcaceae</taxon>
        <taxon>Kwoniella</taxon>
    </lineage>
</organism>
<evidence type="ECO:0000313" key="3">
    <source>
        <dbReference type="Proteomes" id="UP000092666"/>
    </source>
</evidence>
<dbReference type="OrthoDB" id="2564865at2759"/>
<sequence length="600" mass="63815">MVFNLPSLSSGLFASLIDTSPPVFYPASASTSTPTKGRTGAQSTTDSPQRPRKLLPLASPSGDKQQLQQLPPDSLPASASGHDFRGEWEPLASGGIGERRCSIGAPPLGIAQLTPTRPTHRRAHSALPTSGRLSFSPRSASNQAGPTGKLTEISRNSLASTSAVSLPTLAEGVVDVSLPSARAGGSMPPSPLVRPCRQTSAGTNSISPSFNVSDDCFEDLADVPDLQAPKTVYNRQRAHSSVPPPQNQVLDSNMPPPPLRPMNITYSPSKARTPSRPPVSPRSWSSQDIHTATGSPYKGMHSRRASIESNSSVSVSDVAVLATWSFPNKGEPAHKGMKEGYDGDREERGRKFGPSDLLKERLRNIPGVETGPFPSSSSVPSLNTARPNAPARRSNTVVRPSRPLPSHLTSRHRHTHSSPNLLQIPGATIGSSMGPPAVPVSTSNPLLPPPKPVTRRPTTSRLRQPNPLIMPTDSTAHQHHHHHGSIGGGRELGSSPGSIGSISDTSTLCPSPTTSVKSLPEANLSDDSENEKSQKGWWGIPGIKRGVSLSRVTEKKQVLIEITEEGRRSSISDTSSQITINDAGGWDSEDEEEYIDLDDM</sequence>
<feature type="compositionally biased region" description="Polar residues" evidence="1">
    <location>
        <begin position="197"/>
        <end position="207"/>
    </location>
</feature>
<feature type="region of interest" description="Disordered" evidence="1">
    <location>
        <begin position="181"/>
        <end position="207"/>
    </location>
</feature>
<feature type="compositionally biased region" description="Acidic residues" evidence="1">
    <location>
        <begin position="587"/>
        <end position="600"/>
    </location>
</feature>
<feature type="region of interest" description="Disordered" evidence="1">
    <location>
        <begin position="566"/>
        <end position="600"/>
    </location>
</feature>
<dbReference type="STRING" id="1296120.A0A1B9H268"/>
<feature type="compositionally biased region" description="Polar residues" evidence="1">
    <location>
        <begin position="28"/>
        <end position="48"/>
    </location>
</feature>
<proteinExistence type="predicted"/>
<reference evidence="2 3" key="1">
    <citation type="submission" date="2013-07" db="EMBL/GenBank/DDBJ databases">
        <title>The Genome Sequence of Cryptococcus heveanensis BCC8398.</title>
        <authorList>
            <consortium name="The Broad Institute Genome Sequencing Platform"/>
            <person name="Cuomo C."/>
            <person name="Litvintseva A."/>
            <person name="Chen Y."/>
            <person name="Heitman J."/>
            <person name="Sun S."/>
            <person name="Springer D."/>
            <person name="Dromer F."/>
            <person name="Young S.K."/>
            <person name="Zeng Q."/>
            <person name="Gargeya S."/>
            <person name="Fitzgerald M."/>
            <person name="Abouelleil A."/>
            <person name="Alvarado L."/>
            <person name="Berlin A.M."/>
            <person name="Chapman S.B."/>
            <person name="Dewar J."/>
            <person name="Goldberg J."/>
            <person name="Griggs A."/>
            <person name="Gujja S."/>
            <person name="Hansen M."/>
            <person name="Howarth C."/>
            <person name="Imamovic A."/>
            <person name="Larimer J."/>
            <person name="McCowan C."/>
            <person name="Murphy C."/>
            <person name="Pearson M."/>
            <person name="Priest M."/>
            <person name="Roberts A."/>
            <person name="Saif S."/>
            <person name="Shea T."/>
            <person name="Sykes S."/>
            <person name="Wortman J."/>
            <person name="Nusbaum C."/>
            <person name="Birren B."/>
        </authorList>
    </citation>
    <scope>NUCLEOTIDE SEQUENCE [LARGE SCALE GENOMIC DNA]</scope>
    <source>
        <strain evidence="2 3">BCC8398</strain>
    </source>
</reference>
<feature type="compositionally biased region" description="Polar residues" evidence="1">
    <location>
        <begin position="373"/>
        <end position="386"/>
    </location>
</feature>
<evidence type="ECO:0000256" key="1">
    <source>
        <dbReference type="SAM" id="MobiDB-lite"/>
    </source>
</evidence>